<accession>A0A1Y6M437</accession>
<gene>
    <name evidence="1" type="ORF">ZT1A5_G11982</name>
</gene>
<organism evidence="1 2">
    <name type="scientific">Zymoseptoria tritici ST99CH_1A5</name>
    <dbReference type="NCBI Taxonomy" id="1276529"/>
    <lineage>
        <taxon>Eukaryota</taxon>
        <taxon>Fungi</taxon>
        <taxon>Dikarya</taxon>
        <taxon>Ascomycota</taxon>
        <taxon>Pezizomycotina</taxon>
        <taxon>Dothideomycetes</taxon>
        <taxon>Dothideomycetidae</taxon>
        <taxon>Mycosphaerellales</taxon>
        <taxon>Mycosphaerellaceae</taxon>
        <taxon>Zymoseptoria</taxon>
    </lineage>
</organism>
<protein>
    <submittedName>
        <fullName evidence="1">Uncharacterized protein</fullName>
    </submittedName>
</protein>
<dbReference type="EMBL" id="LT882695">
    <property type="protein sequence ID" value="SMY30528.1"/>
    <property type="molecule type" value="Genomic_DNA"/>
</dbReference>
<dbReference type="AlphaFoldDB" id="A0A1Y6M437"/>
<dbReference type="Proteomes" id="UP000215453">
    <property type="component" value="Chromosome 20"/>
</dbReference>
<evidence type="ECO:0000313" key="2">
    <source>
        <dbReference type="Proteomes" id="UP000215453"/>
    </source>
</evidence>
<reference evidence="1 2" key="1">
    <citation type="submission" date="2016-10" db="EMBL/GenBank/DDBJ databases">
        <authorList>
            <person name="Varghese N."/>
        </authorList>
    </citation>
    <scope>NUCLEOTIDE SEQUENCE [LARGE SCALE GENOMIC DNA]</scope>
</reference>
<name>A0A1Y6M437_ZYMTR</name>
<evidence type="ECO:0000313" key="1">
    <source>
        <dbReference type="EMBL" id="SMY30528.1"/>
    </source>
</evidence>
<sequence>MQQPQLDAEMVSHAYLMLLGVASCKDHALAHADRSWSATQMLPVISTIHNVVSSWRGDPHETPTSLLCPMKQPPTEPLHLKPTQTAMLDY</sequence>
<proteinExistence type="predicted"/>